<organism evidence="3 4">
    <name type="scientific">Quercus suber</name>
    <name type="common">Cork oak</name>
    <dbReference type="NCBI Taxonomy" id="58331"/>
    <lineage>
        <taxon>Eukaryota</taxon>
        <taxon>Viridiplantae</taxon>
        <taxon>Streptophyta</taxon>
        <taxon>Embryophyta</taxon>
        <taxon>Tracheophyta</taxon>
        <taxon>Spermatophyta</taxon>
        <taxon>Magnoliopsida</taxon>
        <taxon>eudicotyledons</taxon>
        <taxon>Gunneridae</taxon>
        <taxon>Pentapetalae</taxon>
        <taxon>rosids</taxon>
        <taxon>fabids</taxon>
        <taxon>Fagales</taxon>
        <taxon>Fagaceae</taxon>
        <taxon>Quercus</taxon>
    </lineage>
</organism>
<dbReference type="PANTHER" id="PTHR24121:SF22">
    <property type="entry name" value="PROTEIN ACCELERATED CELL DEATH 6-LIKE"/>
    <property type="match status" value="1"/>
</dbReference>
<dbReference type="Pfam" id="PF00023">
    <property type="entry name" value="Ank"/>
    <property type="match status" value="2"/>
</dbReference>
<feature type="repeat" description="ANK" evidence="1">
    <location>
        <begin position="485"/>
        <end position="509"/>
    </location>
</feature>
<feature type="repeat" description="ANK" evidence="1">
    <location>
        <begin position="137"/>
        <end position="158"/>
    </location>
</feature>
<dbReference type="Pfam" id="PF12796">
    <property type="entry name" value="Ank_2"/>
    <property type="match status" value="3"/>
</dbReference>
<dbReference type="InterPro" id="IPR002110">
    <property type="entry name" value="Ankyrin_rpt"/>
</dbReference>
<dbReference type="PROSITE" id="PS50297">
    <property type="entry name" value="ANK_REP_REGION"/>
    <property type="match status" value="5"/>
</dbReference>
<dbReference type="PROSITE" id="PS50088">
    <property type="entry name" value="ANK_REPEAT"/>
    <property type="match status" value="5"/>
</dbReference>
<reference evidence="3 4" key="1">
    <citation type="journal article" date="2018" name="Sci. Data">
        <title>The draft genome sequence of cork oak.</title>
        <authorList>
            <person name="Ramos A.M."/>
            <person name="Usie A."/>
            <person name="Barbosa P."/>
            <person name="Barros P.M."/>
            <person name="Capote T."/>
            <person name="Chaves I."/>
            <person name="Simoes F."/>
            <person name="Abreu I."/>
            <person name="Carrasquinho I."/>
            <person name="Faro C."/>
            <person name="Guimaraes J.B."/>
            <person name="Mendonca D."/>
            <person name="Nobrega F."/>
            <person name="Rodrigues L."/>
            <person name="Saibo N.J.M."/>
            <person name="Varela M.C."/>
            <person name="Egas C."/>
            <person name="Matos J."/>
            <person name="Miguel C.M."/>
            <person name="Oliveira M.M."/>
            <person name="Ricardo C.P."/>
            <person name="Goncalves S."/>
        </authorList>
    </citation>
    <scope>NUCLEOTIDE SEQUENCE [LARGE SCALE GENOMIC DNA]</scope>
    <source>
        <strain evidence="4">cv. HL8</strain>
    </source>
</reference>
<keyword evidence="2" id="KW-0732">Signal</keyword>
<proteinExistence type="predicted"/>
<comment type="caution">
    <text evidence="3">The sequence shown here is derived from an EMBL/GenBank/DDBJ whole genome shotgun (WGS) entry which is preliminary data.</text>
</comment>
<dbReference type="Proteomes" id="UP000237347">
    <property type="component" value="Unassembled WGS sequence"/>
</dbReference>
<feature type="chain" id="PRO_5043328958" evidence="2">
    <location>
        <begin position="18"/>
        <end position="602"/>
    </location>
</feature>
<gene>
    <name evidence="3" type="primary">ANK1_0</name>
    <name evidence="3" type="ORF">CFP56_041353</name>
</gene>
<feature type="repeat" description="ANK" evidence="1">
    <location>
        <begin position="74"/>
        <end position="106"/>
    </location>
</feature>
<evidence type="ECO:0000256" key="2">
    <source>
        <dbReference type="SAM" id="SignalP"/>
    </source>
</evidence>
<evidence type="ECO:0000256" key="1">
    <source>
        <dbReference type="PROSITE-ProRule" id="PRU00023"/>
    </source>
</evidence>
<evidence type="ECO:0000313" key="3">
    <source>
        <dbReference type="EMBL" id="KAK7818458.1"/>
    </source>
</evidence>
<dbReference type="AlphaFoldDB" id="A0AAW0IW39"/>
<keyword evidence="4" id="KW-1185">Reference proteome</keyword>
<dbReference type="InterPro" id="IPR036770">
    <property type="entry name" value="Ankyrin_rpt-contain_sf"/>
</dbReference>
<protein>
    <submittedName>
        <fullName evidence="3">Ankyrin-1</fullName>
    </submittedName>
</protein>
<dbReference type="Gene3D" id="1.25.40.20">
    <property type="entry name" value="Ankyrin repeat-containing domain"/>
    <property type="match status" value="3"/>
</dbReference>
<dbReference type="EMBL" id="PKMF04000827">
    <property type="protein sequence ID" value="KAK7818458.1"/>
    <property type="molecule type" value="Genomic_DNA"/>
</dbReference>
<evidence type="ECO:0000313" key="4">
    <source>
        <dbReference type="Proteomes" id="UP000237347"/>
    </source>
</evidence>
<name>A0AAW0IW39_QUESU</name>
<dbReference type="PANTHER" id="PTHR24121">
    <property type="entry name" value="NO MECHANORECEPTOR POTENTIAL C, ISOFORM D-RELATED"/>
    <property type="match status" value="1"/>
</dbReference>
<feature type="repeat" description="ANK" evidence="1">
    <location>
        <begin position="212"/>
        <end position="234"/>
    </location>
</feature>
<sequence>MGLSLELLAFPFSLVLTCTLWGRWRFSECSLLLERTFDSNTLLHVAASLGHEQIVEAILSIQQCQELLTAKNSSGDLPLHVAANAGHLPIVVKLLNRSFQLFMAQNSDAAIAKHSARVYFVVMSHQYYELLMAKNSNGDLPLHVAANAGHFSIVRHLVTLSDEYHREFLWVQKSNGDHLLHLAANAGLSSIVQHFITLSHQYQELFMVQNSKGELPLHLAANAGHLSIVQHLVKSCHQRQEHLMVQNSNGDLPLHVAANAGHLSIVQYLVKFSYRCQELLTPKNSGDNIPLPYPPVDANQKLQDRYTSKLLRVKNKEGNTPLHLALIKKYAEDLNLESNYHKVAKFLIEKDPDACTDLNEANKDPLDLAIKAQDKELQQLMSSKSPTRYAGKSAITHSYLSWREFPTSQDKVESMDPELYCAVKSKNIDFIKAQDPEHSALSGKTPELNTILLLAVSSSDDDHQFVQAILEIQLLQKFVSEKNCNGDLPLHVAASAGNKKIVELLVKRSNGQLQDHSTMGEKYGGDTPLHLALIKKFQEGRNLALKAKYNEVPGSWLRMVQNCPFIIQIRNASFLSIWRQRQEMRNFVKLMIDTVPCCHMAN</sequence>
<accession>A0AAW0IW39</accession>
<keyword evidence="1" id="KW-0040">ANK repeat</keyword>
<feature type="repeat" description="ANK" evidence="1">
    <location>
        <begin position="249"/>
        <end position="271"/>
    </location>
</feature>
<feature type="signal peptide" evidence="2">
    <location>
        <begin position="1"/>
        <end position="17"/>
    </location>
</feature>
<dbReference type="SUPFAM" id="SSF48403">
    <property type="entry name" value="Ankyrin repeat"/>
    <property type="match status" value="1"/>
</dbReference>
<dbReference type="SMART" id="SM00248">
    <property type="entry name" value="ANK"/>
    <property type="match status" value="11"/>
</dbReference>